<name>A0ABN6XSC2_9MICO</name>
<evidence type="ECO:0000313" key="5">
    <source>
        <dbReference type="EMBL" id="BDZ46500.1"/>
    </source>
</evidence>
<gene>
    <name evidence="5" type="ORF">GCM10025866_24090</name>
</gene>
<evidence type="ECO:0000259" key="4">
    <source>
        <dbReference type="PROSITE" id="PS50977"/>
    </source>
</evidence>
<dbReference type="Gene3D" id="1.10.357.10">
    <property type="entry name" value="Tetracycline Repressor, domain 2"/>
    <property type="match status" value="1"/>
</dbReference>
<dbReference type="RefSeq" id="WP_286276552.1">
    <property type="nucleotide sequence ID" value="NZ_AP027731.1"/>
</dbReference>
<dbReference type="SUPFAM" id="SSF46689">
    <property type="entry name" value="Homeodomain-like"/>
    <property type="match status" value="1"/>
</dbReference>
<evidence type="ECO:0000256" key="1">
    <source>
        <dbReference type="ARBA" id="ARBA00023125"/>
    </source>
</evidence>
<reference evidence="6" key="1">
    <citation type="journal article" date="2019" name="Int. J. Syst. Evol. Microbiol.">
        <title>The Global Catalogue of Microorganisms (GCM) 10K type strain sequencing project: providing services to taxonomists for standard genome sequencing and annotation.</title>
        <authorList>
            <consortium name="The Broad Institute Genomics Platform"/>
            <consortium name="The Broad Institute Genome Sequencing Center for Infectious Disease"/>
            <person name="Wu L."/>
            <person name="Ma J."/>
        </authorList>
    </citation>
    <scope>NUCLEOTIDE SEQUENCE [LARGE SCALE GENOMIC DNA]</scope>
    <source>
        <strain evidence="6">NBRC 108725</strain>
    </source>
</reference>
<organism evidence="5 6">
    <name type="scientific">Naasia aerilata</name>
    <dbReference type="NCBI Taxonomy" id="1162966"/>
    <lineage>
        <taxon>Bacteria</taxon>
        <taxon>Bacillati</taxon>
        <taxon>Actinomycetota</taxon>
        <taxon>Actinomycetes</taxon>
        <taxon>Micrococcales</taxon>
        <taxon>Microbacteriaceae</taxon>
        <taxon>Naasia</taxon>
    </lineage>
</organism>
<feature type="DNA-binding region" description="H-T-H motif" evidence="2">
    <location>
        <begin position="25"/>
        <end position="44"/>
    </location>
</feature>
<dbReference type="InterPro" id="IPR009057">
    <property type="entry name" value="Homeodomain-like_sf"/>
</dbReference>
<feature type="domain" description="HTH tetR-type" evidence="4">
    <location>
        <begin position="2"/>
        <end position="62"/>
    </location>
</feature>
<keyword evidence="1 2" id="KW-0238">DNA-binding</keyword>
<accession>A0ABN6XSC2</accession>
<keyword evidence="6" id="KW-1185">Reference proteome</keyword>
<evidence type="ECO:0000256" key="3">
    <source>
        <dbReference type="SAM" id="MobiDB-lite"/>
    </source>
</evidence>
<protein>
    <submittedName>
        <fullName evidence="5">TetR family transcriptional regulator</fullName>
    </submittedName>
</protein>
<feature type="region of interest" description="Disordered" evidence="3">
    <location>
        <begin position="211"/>
        <end position="240"/>
    </location>
</feature>
<dbReference type="InterPro" id="IPR001647">
    <property type="entry name" value="HTH_TetR"/>
</dbReference>
<dbReference type="PROSITE" id="PS50977">
    <property type="entry name" value="HTH_TETR_2"/>
    <property type="match status" value="1"/>
</dbReference>
<proteinExistence type="predicted"/>
<sequence length="240" mass="26279">MQNLRDRIVTAAYPLFAARGVRDVTEEAIQEAAGVTGAELAAEFPSPTAVAAACLVERERDWTIGVVEAGARARGATPEARLLAVFDVLEEWIQSDEEDATTFLDVLIRLGHDRRLGRADIEHLSGVRDVIASLAIEAGLREPAQFALSFHVLMKGSILSALEGDTLTGVQARELGRELIARHRPTRHAAHEVTTTDGTWFSELDFELEETRTSLQQPQGAPSMIDWEDSFEFERGGSEG</sequence>
<dbReference type="Proteomes" id="UP001321498">
    <property type="component" value="Chromosome"/>
</dbReference>
<evidence type="ECO:0000256" key="2">
    <source>
        <dbReference type="PROSITE-ProRule" id="PRU00335"/>
    </source>
</evidence>
<dbReference type="EMBL" id="AP027731">
    <property type="protein sequence ID" value="BDZ46500.1"/>
    <property type="molecule type" value="Genomic_DNA"/>
</dbReference>
<evidence type="ECO:0000313" key="6">
    <source>
        <dbReference type="Proteomes" id="UP001321498"/>
    </source>
</evidence>